<dbReference type="GO" id="GO:0005634">
    <property type="term" value="C:nucleus"/>
    <property type="evidence" value="ECO:0007669"/>
    <property type="project" value="TreeGrafter"/>
</dbReference>
<dbReference type="PANTHER" id="PTHR11361">
    <property type="entry name" value="DNA MISMATCH REPAIR PROTEIN MUTS FAMILY MEMBER"/>
    <property type="match status" value="1"/>
</dbReference>
<evidence type="ECO:0000313" key="8">
    <source>
        <dbReference type="Proteomes" id="UP000005018"/>
    </source>
</evidence>
<protein>
    <submittedName>
        <fullName evidence="7">Msh5 protein</fullName>
    </submittedName>
</protein>
<dbReference type="GeneID" id="14541226"/>
<dbReference type="GO" id="GO:0051026">
    <property type="term" value="P:chiasma assembly"/>
    <property type="evidence" value="ECO:0007669"/>
    <property type="project" value="TreeGrafter"/>
</dbReference>
<gene>
    <name evidence="7" type="ORF">CORT_0E00380</name>
</gene>
<dbReference type="Gene3D" id="1.10.1420.10">
    <property type="match status" value="2"/>
</dbReference>
<organism evidence="7 8">
    <name type="scientific">Candida orthopsilosis (strain 90-125)</name>
    <name type="common">Yeast</name>
    <dbReference type="NCBI Taxonomy" id="1136231"/>
    <lineage>
        <taxon>Eukaryota</taxon>
        <taxon>Fungi</taxon>
        <taxon>Dikarya</taxon>
        <taxon>Ascomycota</taxon>
        <taxon>Saccharomycotina</taxon>
        <taxon>Pichiomycetes</taxon>
        <taxon>Debaryomycetaceae</taxon>
        <taxon>Candida/Lodderomyces clade</taxon>
        <taxon>Candida</taxon>
    </lineage>
</organism>
<feature type="domain" description="DNA mismatch repair proteins mutS family" evidence="6">
    <location>
        <begin position="536"/>
        <end position="734"/>
    </location>
</feature>
<dbReference type="Proteomes" id="UP000005018">
    <property type="component" value="Chromosome 5"/>
</dbReference>
<proteinExistence type="inferred from homology"/>
<feature type="domain" description="DNA mismatch repair protein MutS core" evidence="5">
    <location>
        <begin position="200"/>
        <end position="521"/>
    </location>
</feature>
<dbReference type="RefSeq" id="XP_003869761.1">
    <property type="nucleotide sequence ID" value="XM_003869712.1"/>
</dbReference>
<dbReference type="AlphaFoldDB" id="H8X6L7"/>
<keyword evidence="3" id="KW-0067">ATP-binding</keyword>
<evidence type="ECO:0000256" key="1">
    <source>
        <dbReference type="ARBA" id="ARBA00006271"/>
    </source>
</evidence>
<dbReference type="InterPro" id="IPR007861">
    <property type="entry name" value="DNA_mismatch_repair_MutS_clamp"/>
</dbReference>
<dbReference type="PIRSF" id="PIRSF005813">
    <property type="entry name" value="MSH2"/>
    <property type="match status" value="1"/>
</dbReference>
<dbReference type="Pfam" id="PF00488">
    <property type="entry name" value="MutS_V"/>
    <property type="match status" value="1"/>
</dbReference>
<evidence type="ECO:0000259" key="6">
    <source>
        <dbReference type="SMART" id="SM00534"/>
    </source>
</evidence>
<evidence type="ECO:0000259" key="5">
    <source>
        <dbReference type="SMART" id="SM00533"/>
    </source>
</evidence>
<evidence type="ECO:0000256" key="4">
    <source>
        <dbReference type="ARBA" id="ARBA00023125"/>
    </source>
</evidence>
<dbReference type="eggNOG" id="KOG0221">
    <property type="taxonomic scope" value="Eukaryota"/>
</dbReference>
<dbReference type="EMBL" id="HE681723">
    <property type="protein sequence ID" value="CCG23628.1"/>
    <property type="molecule type" value="Genomic_DNA"/>
</dbReference>
<dbReference type="SMART" id="SM00533">
    <property type="entry name" value="MUTSd"/>
    <property type="match status" value="1"/>
</dbReference>
<dbReference type="GO" id="GO:0006298">
    <property type="term" value="P:mismatch repair"/>
    <property type="evidence" value="ECO:0007669"/>
    <property type="project" value="InterPro"/>
</dbReference>
<dbReference type="InterPro" id="IPR007696">
    <property type="entry name" value="DNA_mismatch_repair_MutS_core"/>
</dbReference>
<dbReference type="Pfam" id="PF05190">
    <property type="entry name" value="MutS_IV"/>
    <property type="match status" value="1"/>
</dbReference>
<dbReference type="HOGENOM" id="CLU_002472_8_0_1"/>
<evidence type="ECO:0000256" key="3">
    <source>
        <dbReference type="ARBA" id="ARBA00022840"/>
    </source>
</evidence>
<evidence type="ECO:0000313" key="7">
    <source>
        <dbReference type="EMBL" id="CCG23628.1"/>
    </source>
</evidence>
<dbReference type="OrthoDB" id="29596at2759"/>
<dbReference type="SUPFAM" id="SSF52540">
    <property type="entry name" value="P-loop containing nucleoside triphosphate hydrolases"/>
    <property type="match status" value="1"/>
</dbReference>
<keyword evidence="4" id="KW-0238">DNA-binding</keyword>
<dbReference type="InterPro" id="IPR000432">
    <property type="entry name" value="DNA_mismatch_repair_MutS_C"/>
</dbReference>
<keyword evidence="8" id="KW-1185">Reference proteome</keyword>
<dbReference type="InterPro" id="IPR036187">
    <property type="entry name" value="DNA_mismatch_repair_MutS_sf"/>
</dbReference>
<dbReference type="GO" id="GO:0140664">
    <property type="term" value="F:ATP-dependent DNA damage sensor activity"/>
    <property type="evidence" value="ECO:0007669"/>
    <property type="project" value="InterPro"/>
</dbReference>
<reference evidence="7 8" key="1">
    <citation type="journal article" date="2012" name="PLoS ONE">
        <title>Sequence and analysis of the genome of the pathogenic yeast Candida orthopsilosis.</title>
        <authorList>
            <person name="Riccombeni A."/>
            <person name="Vidanes G."/>
            <person name="Proux-Wera E."/>
            <person name="Wolfe K.H."/>
            <person name="Butler G."/>
        </authorList>
    </citation>
    <scope>NUCLEOTIDE SEQUENCE [LARGE SCALE GENOMIC DNA]</scope>
    <source>
        <strain evidence="7 8">Co 90-125</strain>
    </source>
</reference>
<dbReference type="SMART" id="SM00534">
    <property type="entry name" value="MUTSac"/>
    <property type="match status" value="1"/>
</dbReference>
<dbReference type="SUPFAM" id="SSF48334">
    <property type="entry name" value="DNA repair protein MutS, domain III"/>
    <property type="match status" value="1"/>
</dbReference>
<dbReference type="GO" id="GO:0030983">
    <property type="term" value="F:mismatched DNA binding"/>
    <property type="evidence" value="ECO:0007669"/>
    <property type="project" value="InterPro"/>
</dbReference>
<dbReference type="Gene3D" id="3.40.50.300">
    <property type="entry name" value="P-loop containing nucleotide triphosphate hydrolases"/>
    <property type="match status" value="1"/>
</dbReference>
<name>H8X6L7_CANO9</name>
<accession>H8X6L7</accession>
<dbReference type="GO" id="GO:0005524">
    <property type="term" value="F:ATP binding"/>
    <property type="evidence" value="ECO:0007669"/>
    <property type="project" value="UniProtKB-KW"/>
</dbReference>
<dbReference type="Pfam" id="PF05192">
    <property type="entry name" value="MutS_III"/>
    <property type="match status" value="1"/>
</dbReference>
<dbReference type="InterPro" id="IPR027417">
    <property type="entry name" value="P-loop_NTPase"/>
</dbReference>
<dbReference type="PANTHER" id="PTHR11361:SF20">
    <property type="entry name" value="MUTS PROTEIN HOMOLOG 5"/>
    <property type="match status" value="1"/>
</dbReference>
<dbReference type="KEGG" id="cot:CORT_0E00380"/>
<sequence>MDEDLESITEETSFVVDKKKILSLDYYRSNLGVTCLDVENRKLYVYEDIEVSYPNIYVDAIIDDLGPDIIFVSSRCTESMITLVRSLEVDRNLTVFVKIVSEYTKSDHQSLAQSFEKYIGTVSSRLFMNAALKSPYYKISMGTLNAIYLEISDYTDVQCLAEMVDSVESCNYKNLMFVDVDSLYALQIDTDSHTNKVSKNSINSLFDFLNHTATREGYLLLRDWVRKPLANLKLIEERQALVKVLSLESFKESRKSVFKLLSQLKGSFRKIRRLRTNELLWNSWKSLLLFLSNSVQIVKLLRLYIATLGVGTLPGFNFRALLSDDVLEFRKLSDAILSIIELESSSEEGKVRVLSGVDEEIDQLRVIYNDLESILQNCTEELMATHNQNFNTVYIPQLGFLVSIDVTTSSSDLDLPIEWEQVFATPTNAYYKCNKVQELDEKFGDVHTLINDREIEIIQGLQEEVLDYEEKILDVMDGLVELDCFCSLAEVSAFPNFNFPTLTDGLELQIENGRHVLLESCSKLVVSNDIEYKNKERMIIITGANFSGKSIFLNQTALIVVLAQIGCAIPATCAVIGMVDKLLTRISSRESLEKRQSTFAIDINQLSKCIDHKTERSLVIIDEFGKGSDSIDSPALLGGTLVYFASQNDCPRCIISTHFMELFRGNLIVDRLPQERVKFLSTQVILQNDQTDRTSITYLYKIVPGICDNSHGIHCAKVCGIPSTIIARAKEIGHKLDEGKDLVNEMTLLTAHEEQNYSIARDVVMKFLALDFSEADRTTFDISQFDAIF</sequence>
<evidence type="ECO:0000256" key="2">
    <source>
        <dbReference type="ARBA" id="ARBA00022741"/>
    </source>
</evidence>
<dbReference type="InterPro" id="IPR045076">
    <property type="entry name" value="MutS"/>
</dbReference>
<dbReference type="InterPro" id="IPR011184">
    <property type="entry name" value="DNA_mismatch_repair_Msh2"/>
</dbReference>
<comment type="similarity">
    <text evidence="1">Belongs to the DNA mismatch repair MutS family.</text>
</comment>
<keyword evidence="2" id="KW-0547">Nucleotide-binding</keyword>